<evidence type="ECO:0000313" key="2">
    <source>
        <dbReference type="Proteomes" id="UP001281410"/>
    </source>
</evidence>
<protein>
    <submittedName>
        <fullName evidence="1">Uncharacterized protein</fullName>
    </submittedName>
</protein>
<dbReference type="GO" id="GO:0008250">
    <property type="term" value="C:oligosaccharyltransferase complex"/>
    <property type="evidence" value="ECO:0007669"/>
    <property type="project" value="TreeGrafter"/>
</dbReference>
<name>A0AAD9ZU76_9ROSI</name>
<dbReference type="PANTHER" id="PTHR10830">
    <property type="entry name" value="DOLICHYL-DIPHOSPHOOLIGOSACCHARIDE--PROTEIN GLYCOSYLTRANSFERASE 48 KDA SUBUNIT"/>
    <property type="match status" value="1"/>
</dbReference>
<organism evidence="1 2">
    <name type="scientific">Dipteronia sinensis</name>
    <dbReference type="NCBI Taxonomy" id="43782"/>
    <lineage>
        <taxon>Eukaryota</taxon>
        <taxon>Viridiplantae</taxon>
        <taxon>Streptophyta</taxon>
        <taxon>Embryophyta</taxon>
        <taxon>Tracheophyta</taxon>
        <taxon>Spermatophyta</taxon>
        <taxon>Magnoliopsida</taxon>
        <taxon>eudicotyledons</taxon>
        <taxon>Gunneridae</taxon>
        <taxon>Pentapetalae</taxon>
        <taxon>rosids</taxon>
        <taxon>malvids</taxon>
        <taxon>Sapindales</taxon>
        <taxon>Sapindaceae</taxon>
        <taxon>Hippocastanoideae</taxon>
        <taxon>Acereae</taxon>
        <taxon>Dipteronia</taxon>
    </lineage>
</organism>
<dbReference type="PANTHER" id="PTHR10830:SF0">
    <property type="entry name" value="DOLICHYL-DIPHOSPHOOLIGOSACCHARIDE--PROTEIN GLYCOSYLTRANSFERASE 48 KDA SUBUNIT"/>
    <property type="match status" value="1"/>
</dbReference>
<dbReference type="GO" id="GO:0018279">
    <property type="term" value="P:protein N-linked glycosylation via asparagine"/>
    <property type="evidence" value="ECO:0007669"/>
    <property type="project" value="InterPro"/>
</dbReference>
<dbReference type="EMBL" id="JANJYJ010000008">
    <property type="protein sequence ID" value="KAK3193136.1"/>
    <property type="molecule type" value="Genomic_DNA"/>
</dbReference>
<dbReference type="AlphaFoldDB" id="A0AAD9ZU76"/>
<dbReference type="InterPro" id="IPR005013">
    <property type="entry name" value="DDOST_48_kDa_subunit"/>
</dbReference>
<reference evidence="1" key="1">
    <citation type="journal article" date="2023" name="Plant J.">
        <title>Genome sequences and population genomics provide insights into the demographic history, inbreeding, and mutation load of two 'living fossil' tree species of Dipteronia.</title>
        <authorList>
            <person name="Feng Y."/>
            <person name="Comes H.P."/>
            <person name="Chen J."/>
            <person name="Zhu S."/>
            <person name="Lu R."/>
            <person name="Zhang X."/>
            <person name="Li P."/>
            <person name="Qiu J."/>
            <person name="Olsen K.M."/>
            <person name="Qiu Y."/>
        </authorList>
    </citation>
    <scope>NUCLEOTIDE SEQUENCE</scope>
    <source>
        <strain evidence="1">NBL</strain>
    </source>
</reference>
<comment type="caution">
    <text evidence="1">The sequence shown here is derived from an EMBL/GenBank/DDBJ whole genome shotgun (WGS) entry which is preliminary data.</text>
</comment>
<gene>
    <name evidence="1" type="ORF">Dsin_024446</name>
</gene>
<proteinExistence type="predicted"/>
<evidence type="ECO:0000313" key="1">
    <source>
        <dbReference type="EMBL" id="KAK3193136.1"/>
    </source>
</evidence>
<dbReference type="Proteomes" id="UP001281410">
    <property type="component" value="Unassembled WGS sequence"/>
</dbReference>
<keyword evidence="2" id="KW-1185">Reference proteome</keyword>
<sequence length="201" mass="21767">MQQIFLPQLPVSPGDVLQVNFKPQRFLYTITADTVSKNYFHNLLFSQLILSNPEVHANSPNSGGGGFPTLLLTVLQVIDHTSYAVSNTDGDQTVIASDDFIKSDVILGSKQIEATHPCMDYILGASEHLQCKNDLRHDNNVKRLASYVVLKSSHSSANPQSKLSSPPSLTGSAISTARNNAQIEMTGSLSMYSNQCVVVGS</sequence>
<accession>A0AAD9ZU76</accession>